<organism evidence="2">
    <name type="scientific">Rhizophora mucronata</name>
    <name type="common">Asiatic mangrove</name>
    <dbReference type="NCBI Taxonomy" id="61149"/>
    <lineage>
        <taxon>Eukaryota</taxon>
        <taxon>Viridiplantae</taxon>
        <taxon>Streptophyta</taxon>
        <taxon>Embryophyta</taxon>
        <taxon>Tracheophyta</taxon>
        <taxon>Spermatophyta</taxon>
        <taxon>Magnoliopsida</taxon>
        <taxon>eudicotyledons</taxon>
        <taxon>Gunneridae</taxon>
        <taxon>Pentapetalae</taxon>
        <taxon>rosids</taxon>
        <taxon>fabids</taxon>
        <taxon>Malpighiales</taxon>
        <taxon>Rhizophoraceae</taxon>
        <taxon>Rhizophora</taxon>
    </lineage>
</organism>
<dbReference type="PROSITE" id="PS50057">
    <property type="entry name" value="FERM_3"/>
    <property type="match status" value="1"/>
</dbReference>
<accession>A0A2P2PGI1</accession>
<proteinExistence type="predicted"/>
<name>A0A2P2PGI1_RHIMU</name>
<feature type="domain" description="FERM" evidence="1">
    <location>
        <begin position="1"/>
        <end position="21"/>
    </location>
</feature>
<reference evidence="2" key="1">
    <citation type="submission" date="2018-02" db="EMBL/GenBank/DDBJ databases">
        <title>Rhizophora mucronata_Transcriptome.</title>
        <authorList>
            <person name="Meera S.P."/>
            <person name="Sreeshan A."/>
            <person name="Augustine A."/>
        </authorList>
    </citation>
    <scope>NUCLEOTIDE SEQUENCE</scope>
    <source>
        <tissue evidence="2">Leaf</tissue>
    </source>
</reference>
<evidence type="ECO:0000313" key="2">
    <source>
        <dbReference type="EMBL" id="MBX53789.1"/>
    </source>
</evidence>
<dbReference type="AlphaFoldDB" id="A0A2P2PGI1"/>
<dbReference type="InterPro" id="IPR000299">
    <property type="entry name" value="FERM_domain"/>
</dbReference>
<evidence type="ECO:0000259" key="1">
    <source>
        <dbReference type="PROSITE" id="PS50057"/>
    </source>
</evidence>
<protein>
    <recommendedName>
        <fullName evidence="1">FERM domain-containing protein</fullName>
    </recommendedName>
</protein>
<sequence>MFGLREMRLSETVWPGISWLD</sequence>
<dbReference type="EMBL" id="GGEC01073305">
    <property type="protein sequence ID" value="MBX53789.1"/>
    <property type="molecule type" value="Transcribed_RNA"/>
</dbReference>